<keyword evidence="3 4" id="KW-0592">Phosphate transport</keyword>
<dbReference type="InterPro" id="IPR050962">
    <property type="entry name" value="Phosphate-bind_PstS"/>
</dbReference>
<evidence type="ECO:0000313" key="7">
    <source>
        <dbReference type="EMBL" id="TQM36730.1"/>
    </source>
</evidence>
<keyword evidence="5" id="KW-1133">Transmembrane helix</keyword>
<comment type="similarity">
    <text evidence="1 4">Belongs to the PstS family.</text>
</comment>
<dbReference type="Proteomes" id="UP000319818">
    <property type="component" value="Unassembled WGS sequence"/>
</dbReference>
<dbReference type="Pfam" id="PF12849">
    <property type="entry name" value="PBP_like_2"/>
    <property type="match status" value="1"/>
</dbReference>
<dbReference type="PANTHER" id="PTHR42996">
    <property type="entry name" value="PHOSPHATE-BINDING PROTEIN PSTS"/>
    <property type="match status" value="1"/>
</dbReference>
<dbReference type="GO" id="GO:0043190">
    <property type="term" value="C:ATP-binding cassette (ABC) transporter complex"/>
    <property type="evidence" value="ECO:0007669"/>
    <property type="project" value="InterPro"/>
</dbReference>
<dbReference type="GO" id="GO:0035435">
    <property type="term" value="P:phosphate ion transmembrane transport"/>
    <property type="evidence" value="ECO:0007669"/>
    <property type="project" value="InterPro"/>
</dbReference>
<dbReference type="Gene3D" id="3.40.190.10">
    <property type="entry name" value="Periplasmic binding protein-like II"/>
    <property type="match status" value="2"/>
</dbReference>
<keyword evidence="5" id="KW-0472">Membrane</keyword>
<keyword evidence="5" id="KW-0812">Transmembrane</keyword>
<name>A0A543FSC4_9PSEU</name>
<comment type="caution">
    <text evidence="7">The sequence shown here is derived from an EMBL/GenBank/DDBJ whole genome shotgun (WGS) entry which is preliminary data.</text>
</comment>
<dbReference type="SUPFAM" id="SSF53850">
    <property type="entry name" value="Periplasmic binding protein-like II"/>
    <property type="match status" value="1"/>
</dbReference>
<evidence type="ECO:0000256" key="4">
    <source>
        <dbReference type="PIRNR" id="PIRNR002756"/>
    </source>
</evidence>
<proteinExistence type="inferred from homology"/>
<dbReference type="InterPro" id="IPR024370">
    <property type="entry name" value="PBP_domain"/>
</dbReference>
<accession>A0A543FSC4</accession>
<protein>
    <recommendedName>
        <fullName evidence="4">Phosphate-binding protein</fullName>
    </recommendedName>
</protein>
<evidence type="ECO:0000313" key="8">
    <source>
        <dbReference type="Proteomes" id="UP000319818"/>
    </source>
</evidence>
<evidence type="ECO:0000256" key="5">
    <source>
        <dbReference type="SAM" id="Phobius"/>
    </source>
</evidence>
<evidence type="ECO:0000256" key="1">
    <source>
        <dbReference type="ARBA" id="ARBA00008725"/>
    </source>
</evidence>
<gene>
    <name evidence="7" type="ORF">FB388_3915</name>
</gene>
<dbReference type="EMBL" id="VFPH01000002">
    <property type="protein sequence ID" value="TQM36730.1"/>
    <property type="molecule type" value="Genomic_DNA"/>
</dbReference>
<keyword evidence="2 4" id="KW-0813">Transport</keyword>
<feature type="domain" description="PBP" evidence="6">
    <location>
        <begin position="47"/>
        <end position="334"/>
    </location>
</feature>
<dbReference type="GO" id="GO:0042301">
    <property type="term" value="F:phosphate ion binding"/>
    <property type="evidence" value="ECO:0007669"/>
    <property type="project" value="InterPro"/>
</dbReference>
<dbReference type="PANTHER" id="PTHR42996:SF1">
    <property type="entry name" value="PHOSPHATE-BINDING PROTEIN PSTS"/>
    <property type="match status" value="1"/>
</dbReference>
<evidence type="ECO:0000256" key="2">
    <source>
        <dbReference type="ARBA" id="ARBA00022448"/>
    </source>
</evidence>
<dbReference type="InterPro" id="IPR005673">
    <property type="entry name" value="ABC_phos-bd_PstS"/>
</dbReference>
<dbReference type="PIRSF" id="PIRSF002756">
    <property type="entry name" value="PstS"/>
    <property type="match status" value="1"/>
</dbReference>
<sequence length="380" mass="39216">MLGSADDGVPVLRTRSARLRRILMPLLILTVVGLVALLLAGRGQQTQIIGAGSTLAQPLIERSAAAFRSVQAADNPSRAAQTGNDWVLDGSGIQYEPVGSLGGIMRLADPEVDFAMSDYPLSADGLAQLGAVQLPIALGAVAVVHNLDLPAGQALQLDAPTVASIYLGRTTRWNDPAIAALNPGLTLPDLDITAVHRSDGSGSTHGFTGYLSAGSPDWAAGPGTSNTISRPTGTGAERTGGLIEAVRGTPGAIGYVEQGQAQRAGLRVAALRNAAGRFTVPGAAAMSAAVAGHDWSGRDDYVTPLSTADDPQAYPITAAIYAVVKRSPQFRQDTERTLRYLAFVMEQYDGAAQDLGYLPLPPAAAQAVQAYSATALTPGA</sequence>
<dbReference type="NCBIfam" id="TIGR00975">
    <property type="entry name" value="3a0107s03"/>
    <property type="match status" value="1"/>
</dbReference>
<keyword evidence="8" id="KW-1185">Reference proteome</keyword>
<evidence type="ECO:0000256" key="3">
    <source>
        <dbReference type="ARBA" id="ARBA00022592"/>
    </source>
</evidence>
<reference evidence="7 8" key="1">
    <citation type="submission" date="2019-06" db="EMBL/GenBank/DDBJ databases">
        <title>Sequencing the genomes of 1000 actinobacteria strains.</title>
        <authorList>
            <person name="Klenk H.-P."/>
        </authorList>
    </citation>
    <scope>NUCLEOTIDE SEQUENCE [LARGE SCALE GENOMIC DNA]</scope>
    <source>
        <strain evidence="7 8">DSM 45511</strain>
    </source>
</reference>
<feature type="transmembrane region" description="Helical" evidence="5">
    <location>
        <begin position="22"/>
        <end position="41"/>
    </location>
</feature>
<dbReference type="CDD" id="cd13565">
    <property type="entry name" value="PBP2_PstS"/>
    <property type="match status" value="1"/>
</dbReference>
<evidence type="ECO:0000259" key="6">
    <source>
        <dbReference type="Pfam" id="PF12849"/>
    </source>
</evidence>
<dbReference type="AlphaFoldDB" id="A0A543FSC4"/>
<organism evidence="7 8">
    <name type="scientific">Pseudonocardia cypriaca</name>
    <dbReference type="NCBI Taxonomy" id="882449"/>
    <lineage>
        <taxon>Bacteria</taxon>
        <taxon>Bacillati</taxon>
        <taxon>Actinomycetota</taxon>
        <taxon>Actinomycetes</taxon>
        <taxon>Pseudonocardiales</taxon>
        <taxon>Pseudonocardiaceae</taxon>
        <taxon>Pseudonocardia</taxon>
    </lineage>
</organism>